<reference evidence="3" key="1">
    <citation type="journal article" date="2019" name="Mol. Biol. Evol.">
        <title>Blast fungal genomes show frequent chromosomal changes, gene gains and losses, and effector gene turnover.</title>
        <authorList>
            <person name="Gomez Luciano L.B."/>
            <person name="Jason Tsai I."/>
            <person name="Chuma I."/>
            <person name="Tosa Y."/>
            <person name="Chen Y.H."/>
            <person name="Li J.Y."/>
            <person name="Li M.Y."/>
            <person name="Jade Lu M.Y."/>
            <person name="Nakayashiki H."/>
            <person name="Li W.H."/>
        </authorList>
    </citation>
    <scope>NUCLEOTIDE SEQUENCE</scope>
    <source>
        <strain evidence="3">NI907</strain>
    </source>
</reference>
<dbReference type="KEGG" id="pgri:PgNI_03191"/>
<evidence type="ECO:0000313" key="3">
    <source>
        <dbReference type="RefSeq" id="XP_030983781.1"/>
    </source>
</evidence>
<dbReference type="Proteomes" id="UP000515153">
    <property type="component" value="Unplaced"/>
</dbReference>
<proteinExistence type="predicted"/>
<dbReference type="AlphaFoldDB" id="A0A6P8B9C0"/>
<protein>
    <submittedName>
        <fullName evidence="3">Uncharacterized protein</fullName>
    </submittedName>
</protein>
<accession>A0A6P8B9C0</accession>
<gene>
    <name evidence="3" type="ORF">PgNI_03191</name>
</gene>
<keyword evidence="2" id="KW-1185">Reference proteome</keyword>
<reference evidence="3" key="3">
    <citation type="submission" date="2025-08" db="UniProtKB">
        <authorList>
            <consortium name="RefSeq"/>
        </authorList>
    </citation>
    <scope>IDENTIFICATION</scope>
    <source>
        <strain evidence="3">NI907</strain>
    </source>
</reference>
<evidence type="ECO:0000256" key="1">
    <source>
        <dbReference type="SAM" id="MobiDB-lite"/>
    </source>
</evidence>
<evidence type="ECO:0000313" key="2">
    <source>
        <dbReference type="Proteomes" id="UP000515153"/>
    </source>
</evidence>
<dbReference type="RefSeq" id="XP_030983781.1">
    <property type="nucleotide sequence ID" value="XM_031123246.1"/>
</dbReference>
<reference evidence="3" key="2">
    <citation type="submission" date="2019-10" db="EMBL/GenBank/DDBJ databases">
        <authorList>
            <consortium name="NCBI Genome Project"/>
        </authorList>
    </citation>
    <scope>NUCLEOTIDE SEQUENCE</scope>
    <source>
        <strain evidence="3">NI907</strain>
    </source>
</reference>
<organism evidence="2 3">
    <name type="scientific">Pyricularia grisea</name>
    <name type="common">Crabgrass-specific blast fungus</name>
    <name type="synonym">Magnaporthe grisea</name>
    <dbReference type="NCBI Taxonomy" id="148305"/>
    <lineage>
        <taxon>Eukaryota</taxon>
        <taxon>Fungi</taxon>
        <taxon>Dikarya</taxon>
        <taxon>Ascomycota</taxon>
        <taxon>Pezizomycotina</taxon>
        <taxon>Sordariomycetes</taxon>
        <taxon>Sordariomycetidae</taxon>
        <taxon>Magnaporthales</taxon>
        <taxon>Pyriculariaceae</taxon>
        <taxon>Pyricularia</taxon>
    </lineage>
</organism>
<sequence>MPHFGLTHDACQKRRPVAPAPAEPLPVLPPVLPTTPISSRLVLLCLEASATTSDAYADLIIITLIFATD</sequence>
<feature type="region of interest" description="Disordered" evidence="1">
    <location>
        <begin position="1"/>
        <end position="20"/>
    </location>
</feature>
<dbReference type="GeneID" id="41958156"/>
<name>A0A6P8B9C0_PYRGI</name>